<reference evidence="13" key="1">
    <citation type="journal article" date="1998" name="Protein Expr. Purif.">
        <title>Expression, purification, and characterization of recombinant Escherichia coli pyridoxine 5'-phosphate oxidase.</title>
        <authorList>
            <person name="Di Salvo M."/>
            <person name="Yang E."/>
            <person name="Zhao G."/>
            <person name="Winkler M.E."/>
            <person name="Schirch V."/>
        </authorList>
    </citation>
    <scope>NUCLEOTIDE SEQUENCE</scope>
</reference>
<protein>
    <recommendedName>
        <fullName evidence="7">Pyridoxine/pyridoxamine 5'-phosphate oxidase</fullName>
        <ecNumber evidence="7">1.4.3.5</ecNumber>
    </recommendedName>
    <alternativeName>
        <fullName evidence="7">PNP/PMP oxidase</fullName>
        <shortName evidence="7">PNPOx</shortName>
    </alternativeName>
    <alternativeName>
        <fullName evidence="7">Pyridoxal 5'-phosphate synthase</fullName>
    </alternativeName>
</protein>
<comment type="subunit">
    <text evidence="2 7">Homodimer.</text>
</comment>
<dbReference type="OrthoDB" id="9780392at2"/>
<comment type="catalytic activity">
    <reaction evidence="7">
        <text>pyridoxine 5'-phosphate + O2 = pyridoxal 5'-phosphate + H2O2</text>
        <dbReference type="Rhea" id="RHEA:15149"/>
        <dbReference type="ChEBI" id="CHEBI:15379"/>
        <dbReference type="ChEBI" id="CHEBI:16240"/>
        <dbReference type="ChEBI" id="CHEBI:58589"/>
        <dbReference type="ChEBI" id="CHEBI:597326"/>
        <dbReference type="EC" id="1.4.3.5"/>
    </reaction>
</comment>
<evidence type="ECO:0000259" key="10">
    <source>
        <dbReference type="Pfam" id="PF01243"/>
    </source>
</evidence>
<dbReference type="GO" id="GO:0010181">
    <property type="term" value="F:FMN binding"/>
    <property type="evidence" value="ECO:0007669"/>
    <property type="project" value="UniProtKB-UniRule"/>
</dbReference>
<dbReference type="GO" id="GO:0004733">
    <property type="term" value="F:pyridoxamine phosphate oxidase activity"/>
    <property type="evidence" value="ECO:0007669"/>
    <property type="project" value="UniProtKB-UniRule"/>
</dbReference>
<dbReference type="SUPFAM" id="SSF50475">
    <property type="entry name" value="FMN-binding split barrel"/>
    <property type="match status" value="1"/>
</dbReference>
<evidence type="ECO:0000256" key="7">
    <source>
        <dbReference type="HAMAP-Rule" id="MF_01629"/>
    </source>
</evidence>
<dbReference type="Pfam" id="PF01243">
    <property type="entry name" value="PNPOx_N"/>
    <property type="match status" value="1"/>
</dbReference>
<feature type="domain" description="Pyridoxamine 5'-phosphate oxidase N-terminal" evidence="10">
    <location>
        <begin position="37"/>
        <end position="158"/>
    </location>
</feature>
<feature type="binding site" evidence="7 8">
    <location>
        <position position="125"/>
    </location>
    <ligand>
        <name>substrate</name>
    </ligand>
</feature>
<keyword evidence="6 7" id="KW-0664">Pyridoxine biosynthesis</keyword>
<proteinExistence type="inferred from homology"/>
<dbReference type="InterPro" id="IPR011576">
    <property type="entry name" value="Pyridox_Oxase_N"/>
</dbReference>
<evidence type="ECO:0000256" key="4">
    <source>
        <dbReference type="ARBA" id="ARBA00022643"/>
    </source>
</evidence>
<dbReference type="PROSITE" id="PS01064">
    <property type="entry name" value="PYRIDOX_OXIDASE"/>
    <property type="match status" value="1"/>
</dbReference>
<dbReference type="InterPro" id="IPR019576">
    <property type="entry name" value="Pyridoxamine_oxidase_dimer_C"/>
</dbReference>
<dbReference type="InterPro" id="IPR000659">
    <property type="entry name" value="Pyridox_Oxase"/>
</dbReference>
<dbReference type="NCBIfam" id="TIGR00558">
    <property type="entry name" value="pdxH"/>
    <property type="match status" value="1"/>
</dbReference>
<accession>A0A8B6X1C1</accession>
<feature type="binding site" evidence="7 9">
    <location>
        <begin position="64"/>
        <end position="69"/>
    </location>
    <ligand>
        <name>FMN</name>
        <dbReference type="ChEBI" id="CHEBI:58210"/>
    </ligand>
</feature>
<keyword evidence="4 7" id="KW-0288">FMN</keyword>
<comment type="similarity">
    <text evidence="1 7">Belongs to the pyridoxamine 5'-phosphate oxidase family.</text>
</comment>
<feature type="binding site" evidence="8">
    <location>
        <begin position="11"/>
        <end position="14"/>
    </location>
    <ligand>
        <name>substrate</name>
    </ligand>
</feature>
<feature type="binding site" evidence="7 8">
    <location>
        <position position="69"/>
    </location>
    <ligand>
        <name>substrate</name>
    </ligand>
</feature>
<feature type="domain" description="Pyridoxine 5'-phosphate oxidase dimerisation C-terminal" evidence="11">
    <location>
        <begin position="173"/>
        <end position="213"/>
    </location>
</feature>
<dbReference type="NCBIfam" id="NF004231">
    <property type="entry name" value="PRK05679.1"/>
    <property type="match status" value="1"/>
</dbReference>
<comment type="cofactor">
    <cofactor evidence="7 9">
        <name>FMN</name>
        <dbReference type="ChEBI" id="CHEBI:58210"/>
    </cofactor>
    <text evidence="7 9">Binds 1 FMN per subunit.</text>
</comment>
<dbReference type="InterPro" id="IPR019740">
    <property type="entry name" value="Pyridox_Oxase_CS"/>
</dbReference>
<evidence type="ECO:0000256" key="8">
    <source>
        <dbReference type="PIRSR" id="PIRSR000190-1"/>
    </source>
</evidence>
<feature type="binding site" evidence="7 9">
    <location>
        <position position="196"/>
    </location>
    <ligand>
        <name>FMN</name>
        <dbReference type="ChEBI" id="CHEBI:58210"/>
    </ligand>
</feature>
<feature type="binding site" evidence="7 9">
    <location>
        <begin position="142"/>
        <end position="143"/>
    </location>
    <ligand>
        <name>FMN</name>
        <dbReference type="ChEBI" id="CHEBI:58210"/>
    </ligand>
</feature>
<name>A0A8B6X1C1_9BURK</name>
<evidence type="ECO:0000259" key="11">
    <source>
        <dbReference type="Pfam" id="PF10590"/>
    </source>
</evidence>
<dbReference type="PANTHER" id="PTHR10851:SF0">
    <property type="entry name" value="PYRIDOXINE-5'-PHOSPHATE OXIDASE"/>
    <property type="match status" value="1"/>
</dbReference>
<comment type="function">
    <text evidence="7">Catalyzes the oxidation of either pyridoxine 5'-phosphate (PNP) or pyridoxamine 5'-phosphate (PMP) into pyridoxal 5'-phosphate (PLP).</text>
</comment>
<dbReference type="HAMAP" id="MF_01629">
    <property type="entry name" value="PdxH"/>
    <property type="match status" value="1"/>
</dbReference>
<organism evidence="12 13">
    <name type="scientific">Derxia gummosa DSM 723</name>
    <dbReference type="NCBI Taxonomy" id="1121388"/>
    <lineage>
        <taxon>Bacteria</taxon>
        <taxon>Pseudomonadati</taxon>
        <taxon>Pseudomonadota</taxon>
        <taxon>Betaproteobacteria</taxon>
        <taxon>Burkholderiales</taxon>
        <taxon>Alcaligenaceae</taxon>
        <taxon>Derxia</taxon>
    </lineage>
</organism>
<dbReference type="Pfam" id="PF10590">
    <property type="entry name" value="PNP_phzG_C"/>
    <property type="match status" value="1"/>
</dbReference>
<evidence type="ECO:0000313" key="13">
    <source>
        <dbReference type="RefSeq" id="WP_028310165.1"/>
    </source>
</evidence>
<dbReference type="PANTHER" id="PTHR10851">
    <property type="entry name" value="PYRIDOXINE-5-PHOSPHATE OXIDASE"/>
    <property type="match status" value="1"/>
</dbReference>
<feature type="binding site" evidence="7 8">
    <location>
        <begin position="192"/>
        <end position="194"/>
    </location>
    <ligand>
        <name>substrate</name>
    </ligand>
</feature>
<evidence type="ECO:0000256" key="3">
    <source>
        <dbReference type="ARBA" id="ARBA00022630"/>
    </source>
</evidence>
<comment type="catalytic activity">
    <reaction evidence="7">
        <text>pyridoxamine 5'-phosphate + O2 + H2O = pyridoxal 5'-phosphate + H2O2 + NH4(+)</text>
        <dbReference type="Rhea" id="RHEA:15817"/>
        <dbReference type="ChEBI" id="CHEBI:15377"/>
        <dbReference type="ChEBI" id="CHEBI:15379"/>
        <dbReference type="ChEBI" id="CHEBI:16240"/>
        <dbReference type="ChEBI" id="CHEBI:28938"/>
        <dbReference type="ChEBI" id="CHEBI:58451"/>
        <dbReference type="ChEBI" id="CHEBI:597326"/>
        <dbReference type="EC" id="1.4.3.5"/>
    </reaction>
</comment>
<evidence type="ECO:0000256" key="2">
    <source>
        <dbReference type="ARBA" id="ARBA00011738"/>
    </source>
</evidence>
<dbReference type="Gene3D" id="2.30.110.10">
    <property type="entry name" value="Electron Transport, Fmn-binding Protein, Chain A"/>
    <property type="match status" value="1"/>
</dbReference>
<dbReference type="PIRSF" id="PIRSF000190">
    <property type="entry name" value="Pyd_amn-ph_oxd"/>
    <property type="match status" value="1"/>
</dbReference>
<feature type="binding site" evidence="7 9">
    <location>
        <position position="186"/>
    </location>
    <ligand>
        <name>FMN</name>
        <dbReference type="ChEBI" id="CHEBI:58210"/>
    </ligand>
</feature>
<feature type="binding site" evidence="7 9">
    <location>
        <position position="107"/>
    </location>
    <ligand>
        <name>FMN</name>
        <dbReference type="ChEBI" id="CHEBI:58210"/>
    </ligand>
</feature>
<reference evidence="13" key="2">
    <citation type="submission" date="2025-08" db="UniProtKB">
        <authorList>
            <consortium name="RefSeq"/>
        </authorList>
    </citation>
    <scope>IDENTIFICATION</scope>
</reference>
<evidence type="ECO:0000256" key="6">
    <source>
        <dbReference type="ARBA" id="ARBA00023096"/>
    </source>
</evidence>
<evidence type="ECO:0000313" key="12">
    <source>
        <dbReference type="Proteomes" id="UP000675920"/>
    </source>
</evidence>
<feature type="binding site" evidence="7 9">
    <location>
        <begin position="78"/>
        <end position="79"/>
    </location>
    <ligand>
        <name>FMN</name>
        <dbReference type="ChEBI" id="CHEBI:58210"/>
    </ligand>
</feature>
<feature type="binding site" evidence="7 8">
    <location>
        <position position="133"/>
    </location>
    <ligand>
        <name>substrate</name>
    </ligand>
</feature>
<feature type="binding site" evidence="7 8">
    <location>
        <position position="129"/>
    </location>
    <ligand>
        <name>substrate</name>
    </ligand>
</feature>
<keyword evidence="12" id="KW-1185">Reference proteome</keyword>
<dbReference type="EC" id="1.4.3.5" evidence="7"/>
<dbReference type="AlphaFoldDB" id="A0A8B6X1C1"/>
<dbReference type="Proteomes" id="UP000675920">
    <property type="component" value="Unplaced"/>
</dbReference>
<sequence>MTTPLSLADIRTDYARAALDEAAVHADPLAQFAQWFAEAQRAEIPEPNAMTLATIGLDGRPKSRVVLVKGLDNGFSFFTNYTSNKGRELAANPFAALQFHWVQLERQVRIEGKVEKLSPAESDAYYHSRPVNSRLGAWASPQSQVIPDRAFLEAREAEYRVRLGDSPQRPEHWGGYRLVPDVMEFWQGRPSRLHDRLRYVREAGGWRIERLAP</sequence>
<feature type="binding site" evidence="7 9">
    <location>
        <position position="85"/>
    </location>
    <ligand>
        <name>FMN</name>
        <dbReference type="ChEBI" id="CHEBI:58210"/>
    </ligand>
</feature>
<dbReference type="RefSeq" id="WP_028310165.1">
    <property type="nucleotide sequence ID" value="NZ_AXWS01000007.1"/>
</dbReference>
<evidence type="ECO:0000256" key="5">
    <source>
        <dbReference type="ARBA" id="ARBA00023002"/>
    </source>
</evidence>
<evidence type="ECO:0000256" key="1">
    <source>
        <dbReference type="ARBA" id="ARBA00007301"/>
    </source>
</evidence>
<evidence type="ECO:0000256" key="9">
    <source>
        <dbReference type="PIRSR" id="PIRSR000190-2"/>
    </source>
</evidence>
<dbReference type="FunFam" id="2.30.110.10:FF:000020">
    <property type="entry name" value="PNPO isoform 11"/>
    <property type="match status" value="1"/>
</dbReference>
<comment type="pathway">
    <text evidence="7">Cofactor metabolism; pyridoxal 5'-phosphate salvage; pyridoxal 5'-phosphate from pyridoxamine 5'-phosphate: step 1/1.</text>
</comment>
<comment type="pathway">
    <text evidence="7">Cofactor metabolism; pyridoxal 5'-phosphate salvage; pyridoxal 5'-phosphate from pyridoxine 5'-phosphate: step 1/1.</text>
</comment>
<keyword evidence="3 7" id="KW-0285">Flavoprotein</keyword>
<dbReference type="GO" id="GO:0008615">
    <property type="term" value="P:pyridoxine biosynthetic process"/>
    <property type="evidence" value="ECO:0007669"/>
    <property type="project" value="UniProtKB-UniRule"/>
</dbReference>
<dbReference type="UniPathway" id="UPA01068">
    <property type="reaction ID" value="UER00304"/>
</dbReference>
<comment type="caution">
    <text evidence="7">Lacks conserved residue(s) required for the propagation of feature annotation.</text>
</comment>
<gene>
    <name evidence="7 13" type="primary">pdxH</name>
</gene>
<dbReference type="InterPro" id="IPR012349">
    <property type="entry name" value="Split_barrel_FMN-bd"/>
</dbReference>
<keyword evidence="5 7" id="KW-0560">Oxidoreductase</keyword>